<dbReference type="RefSeq" id="WP_310472270.1">
    <property type="nucleotide sequence ID" value="NZ_CP136522.1"/>
</dbReference>
<proteinExistence type="predicted"/>
<evidence type="ECO:0000313" key="2">
    <source>
        <dbReference type="Proteomes" id="UP001529491"/>
    </source>
</evidence>
<accession>A0ABZ0JXP7</accession>
<keyword evidence="2" id="KW-1185">Reference proteome</keyword>
<dbReference type="EMBL" id="CP136522">
    <property type="protein sequence ID" value="WOT04632.1"/>
    <property type="molecule type" value="Genomic_DNA"/>
</dbReference>
<sequence length="171" mass="19451">MERRTFIMTALAGTTCLALGINYALTDVTVSTDEFDDKHRLLFSVLLPVLLDGALPDVPVLKRDAQNRTLDAIEQTMALLPKDNQIELEKLLELLESRLGILILTGSMTPLMMRSSTELVNMLERWRASYIDMMVIAYQGLRELVMASYYSAPEHWSRLHYAKPSFLEEAK</sequence>
<gene>
    <name evidence="1" type="ORF">RGE70_15115</name>
</gene>
<reference evidence="1 2" key="1">
    <citation type="submission" date="2023-10" db="EMBL/GenBank/DDBJ databases">
        <title>Complete genome sequence of Shewanella sp. DAU334.</title>
        <authorList>
            <person name="Lee Y.-S."/>
            <person name="Jeong H.-R."/>
            <person name="Hwang E.-J."/>
            <person name="Choi Y.-L."/>
            <person name="Kim G.-D."/>
        </authorList>
    </citation>
    <scope>NUCLEOTIDE SEQUENCE [LARGE SCALE GENOMIC DNA]</scope>
    <source>
        <strain evidence="1 2">DAU334</strain>
    </source>
</reference>
<evidence type="ECO:0000313" key="1">
    <source>
        <dbReference type="EMBL" id="WOT04632.1"/>
    </source>
</evidence>
<dbReference type="Proteomes" id="UP001529491">
    <property type="component" value="Chromosome"/>
</dbReference>
<protein>
    <submittedName>
        <fullName evidence="1">TAT leader-containing periplasmic protein</fullName>
    </submittedName>
</protein>
<name>A0ABZ0JXP7_9GAMM</name>
<organism evidence="1 2">
    <name type="scientific">Shewanella youngdeokensis</name>
    <dbReference type="NCBI Taxonomy" id="2999068"/>
    <lineage>
        <taxon>Bacteria</taxon>
        <taxon>Pseudomonadati</taxon>
        <taxon>Pseudomonadota</taxon>
        <taxon>Gammaproteobacteria</taxon>
        <taxon>Alteromonadales</taxon>
        <taxon>Shewanellaceae</taxon>
        <taxon>Shewanella</taxon>
    </lineage>
</organism>